<evidence type="ECO:0000259" key="3">
    <source>
        <dbReference type="Pfam" id="PF01370"/>
    </source>
</evidence>
<dbReference type="OrthoDB" id="9778052at2"/>
<dbReference type="AlphaFoldDB" id="A0A4P6UYT7"/>
<organism evidence="4 5">
    <name type="scientific">Roseitalea porphyridii</name>
    <dbReference type="NCBI Taxonomy" id="1852022"/>
    <lineage>
        <taxon>Bacteria</taxon>
        <taxon>Pseudomonadati</taxon>
        <taxon>Pseudomonadota</taxon>
        <taxon>Alphaproteobacteria</taxon>
        <taxon>Hyphomicrobiales</taxon>
        <taxon>Ahrensiaceae</taxon>
        <taxon>Roseitalea</taxon>
    </lineage>
</organism>
<keyword evidence="5" id="KW-1185">Reference proteome</keyword>
<feature type="domain" description="NAD-dependent epimerase/dehydratase" evidence="3">
    <location>
        <begin position="5"/>
        <end position="247"/>
    </location>
</feature>
<dbReference type="RefSeq" id="WP_131615636.1">
    <property type="nucleotide sequence ID" value="NZ_CP036532.1"/>
</dbReference>
<dbReference type="PANTHER" id="PTHR10366:SF564">
    <property type="entry name" value="STEROL-4-ALPHA-CARBOXYLATE 3-DEHYDROGENASE, DECARBOXYLATING"/>
    <property type="match status" value="1"/>
</dbReference>
<dbReference type="Gene3D" id="3.40.50.720">
    <property type="entry name" value="NAD(P)-binding Rossmann-like Domain"/>
    <property type="match status" value="1"/>
</dbReference>
<evidence type="ECO:0000256" key="1">
    <source>
        <dbReference type="ARBA" id="ARBA00023002"/>
    </source>
</evidence>
<evidence type="ECO:0000256" key="2">
    <source>
        <dbReference type="ARBA" id="ARBA00023445"/>
    </source>
</evidence>
<keyword evidence="1" id="KW-0560">Oxidoreductase</keyword>
<reference evidence="4 5" key="1">
    <citation type="journal article" date="2017" name="Int. J. Syst. Evol. Microbiol.">
        <title>Roseitalea porphyridii gen. nov., sp. nov., isolated from a red alga, and reclassification of Hoeflea suaedae Chung et al. 2013 as Pseudohoeflea suaedae gen. nov., comb. nov.</title>
        <authorList>
            <person name="Hyeon J.W."/>
            <person name="Jeong S.E."/>
            <person name="Baek K."/>
            <person name="Jeon C.O."/>
        </authorList>
    </citation>
    <scope>NUCLEOTIDE SEQUENCE [LARGE SCALE GENOMIC DNA]</scope>
    <source>
        <strain evidence="4 5">MA7-20</strain>
    </source>
</reference>
<accession>A0A4P6UYT7</accession>
<dbReference type="InterPro" id="IPR001509">
    <property type="entry name" value="Epimerase_deHydtase"/>
</dbReference>
<dbReference type="EMBL" id="CP036532">
    <property type="protein sequence ID" value="QBK29925.1"/>
    <property type="molecule type" value="Genomic_DNA"/>
</dbReference>
<protein>
    <submittedName>
        <fullName evidence="4">Aldehyde reductase</fullName>
    </submittedName>
</protein>
<name>A0A4P6UYT7_9HYPH</name>
<proteinExistence type="inferred from homology"/>
<comment type="similarity">
    <text evidence="2">Belongs to the NAD(P)-dependent epimerase/dehydratase family. Dihydroflavonol-4-reductase subfamily.</text>
</comment>
<dbReference type="CDD" id="cd05227">
    <property type="entry name" value="AR_SDR_e"/>
    <property type="match status" value="1"/>
</dbReference>
<dbReference type="InterPro" id="IPR036291">
    <property type="entry name" value="NAD(P)-bd_dom_sf"/>
</dbReference>
<evidence type="ECO:0000313" key="4">
    <source>
        <dbReference type="EMBL" id="QBK29925.1"/>
    </source>
</evidence>
<sequence>MSQLIVLTGASGFIAKHIVLALLRQGYQVRGTVRSSKRGEEVRAAVRPHLDDPAVADSHLSFAELDLTQDQGWAEALEGADALLHTASPFPLVQPENEDEVIGPAVDGTLRALKAARAAGVDRVVLTSSVVAVAEKSRPASGDVFTEDDWSDVDDPQINAYGKSKTLAEKAAWDFVEGEAPEIALTVINPGFVIGPALDANYGTSLQVIERIVRSKDPMLPNFGFTCVDVRDIADMHVKALSVPESAGKRFIGAAGFMWFPDMARAIDAGLPERKITTRRAPNFVIRMLGMFDKEIKTIVPLLDVRKKVSGERARRELGIEFRPVDQAAVDAAKSVIAHNGL</sequence>
<dbReference type="Proteomes" id="UP000293719">
    <property type="component" value="Chromosome"/>
</dbReference>
<dbReference type="FunFam" id="3.40.50.720:FF:000336">
    <property type="entry name" value="Aldehyde reductase"/>
    <property type="match status" value="1"/>
</dbReference>
<dbReference type="KEGG" id="rpod:E0E05_04510"/>
<dbReference type="GO" id="GO:0016616">
    <property type="term" value="F:oxidoreductase activity, acting on the CH-OH group of donors, NAD or NADP as acceptor"/>
    <property type="evidence" value="ECO:0007669"/>
    <property type="project" value="TreeGrafter"/>
</dbReference>
<dbReference type="GeneID" id="90766550"/>
<dbReference type="SUPFAM" id="SSF51735">
    <property type="entry name" value="NAD(P)-binding Rossmann-fold domains"/>
    <property type="match status" value="1"/>
</dbReference>
<evidence type="ECO:0000313" key="5">
    <source>
        <dbReference type="Proteomes" id="UP000293719"/>
    </source>
</evidence>
<dbReference type="InterPro" id="IPR050425">
    <property type="entry name" value="NAD(P)_dehydrat-like"/>
</dbReference>
<dbReference type="Pfam" id="PF01370">
    <property type="entry name" value="Epimerase"/>
    <property type="match status" value="1"/>
</dbReference>
<dbReference type="PANTHER" id="PTHR10366">
    <property type="entry name" value="NAD DEPENDENT EPIMERASE/DEHYDRATASE"/>
    <property type="match status" value="1"/>
</dbReference>
<gene>
    <name evidence="4" type="ORF">E0E05_04510</name>
</gene>